<proteinExistence type="predicted"/>
<sequence>MNWNTLNTIGQLDEIKKESLETPVVIFKHSTRCSISATALDRFERAWAKSNPDSTVKPYLLDLISHRDISGSIAEVFEVEHESPQIILVKNGSSVYNESHYGISLDDVLEKI</sequence>
<reference evidence="2" key="1">
    <citation type="journal article" date="2019" name="Int. J. Syst. Evol. Microbiol.">
        <title>The Global Catalogue of Microorganisms (GCM) 10K type strain sequencing project: providing services to taxonomists for standard genome sequencing and annotation.</title>
        <authorList>
            <consortium name="The Broad Institute Genomics Platform"/>
            <consortium name="The Broad Institute Genome Sequencing Center for Infectious Disease"/>
            <person name="Wu L."/>
            <person name="Ma J."/>
        </authorList>
    </citation>
    <scope>NUCLEOTIDE SEQUENCE [LARGE SCALE GENOMIC DNA]</scope>
    <source>
        <strain evidence="2">CECT 7956</strain>
    </source>
</reference>
<dbReference type="Gene3D" id="3.40.30.10">
    <property type="entry name" value="Glutaredoxin"/>
    <property type="match status" value="1"/>
</dbReference>
<dbReference type="NCBIfam" id="TIGR04019">
    <property type="entry name" value="B_thiol_YtxJ"/>
    <property type="match status" value="1"/>
</dbReference>
<evidence type="ECO:0000313" key="2">
    <source>
        <dbReference type="Proteomes" id="UP001595616"/>
    </source>
</evidence>
<comment type="caution">
    <text evidence="1">The sequence shown here is derived from an EMBL/GenBank/DDBJ whole genome shotgun (WGS) entry which is preliminary data.</text>
</comment>
<keyword evidence="2" id="KW-1185">Reference proteome</keyword>
<protein>
    <submittedName>
        <fullName evidence="1">Bacillithiol system redox-active protein YtxJ</fullName>
    </submittedName>
</protein>
<organism evidence="1 2">
    <name type="scientific">Lacihabitans lacunae</name>
    <dbReference type="NCBI Taxonomy" id="1028214"/>
    <lineage>
        <taxon>Bacteria</taxon>
        <taxon>Pseudomonadati</taxon>
        <taxon>Bacteroidota</taxon>
        <taxon>Cytophagia</taxon>
        <taxon>Cytophagales</taxon>
        <taxon>Leadbetterellaceae</taxon>
        <taxon>Lacihabitans</taxon>
    </lineage>
</organism>
<dbReference type="InterPro" id="IPR022551">
    <property type="entry name" value="BrxC"/>
</dbReference>
<accession>A0ABV7YXU3</accession>
<dbReference type="RefSeq" id="WP_379837165.1">
    <property type="nucleotide sequence ID" value="NZ_JBHRYQ010000001.1"/>
</dbReference>
<name>A0ABV7YXU3_9BACT</name>
<dbReference type="Proteomes" id="UP001595616">
    <property type="component" value="Unassembled WGS sequence"/>
</dbReference>
<evidence type="ECO:0000313" key="1">
    <source>
        <dbReference type="EMBL" id="MFC3810763.1"/>
    </source>
</evidence>
<gene>
    <name evidence="1" type="primary">ytxJ</name>
    <name evidence="1" type="ORF">ACFOOI_08860</name>
</gene>
<dbReference type="EMBL" id="JBHRYQ010000001">
    <property type="protein sequence ID" value="MFC3810763.1"/>
    <property type="molecule type" value="Genomic_DNA"/>
</dbReference>
<dbReference type="Pfam" id="PF11009">
    <property type="entry name" value="BrxC"/>
    <property type="match status" value="1"/>
</dbReference>